<dbReference type="GO" id="GO:0003852">
    <property type="term" value="F:2-isopropylmalate synthase activity"/>
    <property type="evidence" value="ECO:0007669"/>
    <property type="project" value="UniProtKB-EC"/>
</dbReference>
<protein>
    <recommendedName>
        <fullName evidence="3">2-isopropylmalate synthase</fullName>
        <ecNumber evidence="3">2.3.3.13</ecNumber>
    </recommendedName>
</protein>
<keyword evidence="7" id="KW-0464">Manganese</keyword>
<dbReference type="PANTHER" id="PTHR10277:SF9">
    <property type="entry name" value="2-ISOPROPYLMALATE SYNTHASE 1, CHLOROPLASTIC-RELATED"/>
    <property type="match status" value="1"/>
</dbReference>
<keyword evidence="5" id="KW-0028">Amino-acid biosynthesis</keyword>
<evidence type="ECO:0000313" key="10">
    <source>
        <dbReference type="EMBL" id="EFH95194.1"/>
    </source>
</evidence>
<reference evidence="10" key="1">
    <citation type="submission" date="2010-05" db="EMBL/GenBank/DDBJ databases">
        <authorList>
            <person name="Muzny D."/>
            <person name="Qin X."/>
            <person name="Buhay C."/>
            <person name="Dugan-Rocha S."/>
            <person name="Ding Y."/>
            <person name="Chen G."/>
            <person name="Hawes A."/>
            <person name="Holder M."/>
            <person name="Jhangiani S."/>
            <person name="Johnson A."/>
            <person name="Khan Z."/>
            <person name="Li Z."/>
            <person name="Liu W."/>
            <person name="Liu X."/>
            <person name="Perez L."/>
            <person name="Shen H."/>
            <person name="Wang Q."/>
            <person name="Watt J."/>
            <person name="Xi L."/>
            <person name="Xin Y."/>
            <person name="Zhou J."/>
            <person name="Deng J."/>
            <person name="Jiang H."/>
            <person name="Liu Y."/>
            <person name="Qu J."/>
            <person name="Song X.-Z."/>
            <person name="Zhang L."/>
            <person name="Villasana D."/>
            <person name="Johnson A."/>
            <person name="Liu J."/>
            <person name="Liyanage D."/>
            <person name="Lorensuhewa L."/>
            <person name="Robinson T."/>
            <person name="Song A."/>
            <person name="Song B.-B."/>
            <person name="Dinh H."/>
            <person name="Thornton R."/>
            <person name="Coyle M."/>
            <person name="Francisco L."/>
            <person name="Jackson L."/>
            <person name="Javaid M."/>
            <person name="Korchina V."/>
            <person name="Kovar C."/>
            <person name="Mata R."/>
            <person name="Mathew T."/>
            <person name="Ngo R."/>
            <person name="Nguyen L."/>
            <person name="Nguyen N."/>
            <person name="Okwuonu G."/>
            <person name="Ongeri F."/>
            <person name="Pham C."/>
            <person name="Simmons D."/>
            <person name="Wilczek-Boney K."/>
            <person name="Hale W."/>
            <person name="Jakkamsetti A."/>
            <person name="Pham P."/>
            <person name="Ruth R."/>
            <person name="San Lucas F."/>
            <person name="Warren J."/>
            <person name="Zhang J."/>
            <person name="Zhao Z."/>
            <person name="Zhou C."/>
            <person name="Zhu D."/>
            <person name="Lee S."/>
            <person name="Bess C."/>
            <person name="Blankenburg K."/>
            <person name="Forbes L."/>
            <person name="Fu Q."/>
            <person name="Gubbala S."/>
            <person name="Hirani K."/>
            <person name="Jayaseelan J.C."/>
            <person name="Lara F."/>
            <person name="Munidasa M."/>
            <person name="Palculict T."/>
            <person name="Patil S."/>
            <person name="Pu L.-L."/>
            <person name="Saada N."/>
            <person name="Tang L."/>
            <person name="Weissenberger G."/>
            <person name="Zhu Y."/>
            <person name="Hemphill L."/>
            <person name="Shang Y."/>
            <person name="Youmans B."/>
            <person name="Ayvaz T."/>
            <person name="Ross M."/>
            <person name="Santibanez J."/>
            <person name="Aqrawi P."/>
            <person name="Gross S."/>
            <person name="Joshi V."/>
            <person name="Fowler G."/>
            <person name="Nazareth L."/>
            <person name="Reid J."/>
            <person name="Worley K."/>
            <person name="Petrosino J."/>
            <person name="Highlander S."/>
            <person name="Gibbs R."/>
        </authorList>
    </citation>
    <scope>NUCLEOTIDE SEQUENCE [LARGE SCALE GENOMIC DNA]</scope>
    <source>
        <strain evidence="10">MN8</strain>
    </source>
</reference>
<dbReference type="Gene3D" id="1.10.238.260">
    <property type="match status" value="1"/>
</dbReference>
<evidence type="ECO:0000256" key="7">
    <source>
        <dbReference type="ARBA" id="ARBA00023211"/>
    </source>
</evidence>
<accession>A0A0E1X724</accession>
<gene>
    <name evidence="10" type="ORF">HMPREF0769_11404</name>
</gene>
<evidence type="ECO:0000259" key="9">
    <source>
        <dbReference type="PROSITE" id="PS50991"/>
    </source>
</evidence>
<name>A0A0E1X724_STAAU</name>
<organism evidence="10">
    <name type="scientific">Staphylococcus aureus subsp. aureus MN8</name>
    <dbReference type="NCBI Taxonomy" id="548470"/>
    <lineage>
        <taxon>Bacteria</taxon>
        <taxon>Bacillati</taxon>
        <taxon>Bacillota</taxon>
        <taxon>Bacilli</taxon>
        <taxon>Bacillales</taxon>
        <taxon>Staphylococcaceae</taxon>
        <taxon>Staphylococcus</taxon>
    </lineage>
</organism>
<dbReference type="EC" id="2.3.3.13" evidence="3"/>
<comment type="pathway">
    <text evidence="1">Amino-acid biosynthesis; L-leucine biosynthesis; L-leucine from 3-methyl-2-oxobutanoate: step 1/4.</text>
</comment>
<dbReference type="GO" id="GO:0009098">
    <property type="term" value="P:L-leucine biosynthetic process"/>
    <property type="evidence" value="ECO:0007669"/>
    <property type="project" value="UniProtKB-KW"/>
</dbReference>
<keyword evidence="4" id="KW-0432">Leucine biosynthesis</keyword>
<dbReference type="PROSITE" id="PS50991">
    <property type="entry name" value="PYR_CT"/>
    <property type="match status" value="1"/>
</dbReference>
<dbReference type="InterPro" id="IPR054691">
    <property type="entry name" value="LeuA/HCS_post-cat"/>
</dbReference>
<comment type="caution">
    <text evidence="10">The sequence shown here is derived from an EMBL/GenBank/DDBJ whole genome shotgun (WGS) entry which is preliminary data.</text>
</comment>
<evidence type="ECO:0000256" key="6">
    <source>
        <dbReference type="ARBA" id="ARBA00022679"/>
    </source>
</evidence>
<evidence type="ECO:0000256" key="8">
    <source>
        <dbReference type="ARBA" id="ARBA00023304"/>
    </source>
</evidence>
<dbReference type="EMBL" id="ACJA02000003">
    <property type="protein sequence ID" value="EFH95194.1"/>
    <property type="molecule type" value="Genomic_DNA"/>
</dbReference>
<keyword evidence="6" id="KW-0808">Transferase</keyword>
<dbReference type="PROSITE" id="PS00816">
    <property type="entry name" value="AIPM_HOMOCIT_SYNTH_2"/>
    <property type="match status" value="1"/>
</dbReference>
<evidence type="ECO:0000256" key="5">
    <source>
        <dbReference type="ARBA" id="ARBA00022605"/>
    </source>
</evidence>
<dbReference type="RefSeq" id="WP_000619360.1">
    <property type="nucleotide sequence ID" value="NZ_CM000952.1"/>
</dbReference>
<comment type="similarity">
    <text evidence="2">Belongs to the alpha-IPM synthase/homocitrate synthase family. LeuA type 1 subfamily.</text>
</comment>
<feature type="domain" description="Pyruvate carboxyltransferase" evidence="9">
    <location>
        <begin position="2"/>
        <end position="266"/>
    </location>
</feature>
<dbReference type="Proteomes" id="UP000003455">
    <property type="component" value="Chromosome"/>
</dbReference>
<evidence type="ECO:0000256" key="1">
    <source>
        <dbReference type="ARBA" id="ARBA00004689"/>
    </source>
</evidence>
<sequence length="381" mass="43689">MIRIQDNTIRDGMQQSNVRKSLIIKKEVLKQINKLNINSVEVGMCTTIEDEFNIHQFRDILSPEKELVVLTRLNEKEIKKIVKLKIHNLVVKILLPISDLHIKEKLNFSNKYYIQKIKDCLDILKKDKKGVDICFEDATRTSREKLKEYMEIISKYQVRTVTFADTVGCSTPLEYGDIFNYFVKKYSNIIFSAHCHNDLGLATANTLAAILNGAKQIETTFLGIGERAGNAPIEEIITILTKKQIESTEFTLPDVYKTSINISKILDFQISENKPIIGENIFKHESGIHQDGTKKNINMYQYLVPSDLGLKNSQVVQFPISNISSKKILHNKFKSIVNTEEIDENISFYKLVNKFSPEVAPEDTVDLLQIIKRRSKDGNFK</sequence>
<evidence type="ECO:0000256" key="3">
    <source>
        <dbReference type="ARBA" id="ARBA00012973"/>
    </source>
</evidence>
<keyword evidence="8" id="KW-0100">Branched-chain amino acid biosynthesis</keyword>
<dbReference type="PANTHER" id="PTHR10277">
    <property type="entry name" value="HOMOCITRATE SYNTHASE-RELATED"/>
    <property type="match status" value="1"/>
</dbReference>
<dbReference type="HOGENOM" id="CLU_022158_4_2_9"/>
<evidence type="ECO:0000256" key="4">
    <source>
        <dbReference type="ARBA" id="ARBA00022430"/>
    </source>
</evidence>
<dbReference type="InterPro" id="IPR013785">
    <property type="entry name" value="Aldolase_TIM"/>
</dbReference>
<dbReference type="Pfam" id="PF00682">
    <property type="entry name" value="HMGL-like"/>
    <property type="match status" value="1"/>
</dbReference>
<dbReference type="InterPro" id="IPR050073">
    <property type="entry name" value="2-IPM_HCS-like"/>
</dbReference>
<dbReference type="InterPro" id="IPR000891">
    <property type="entry name" value="PYR_CT"/>
</dbReference>
<dbReference type="Gene3D" id="3.20.20.70">
    <property type="entry name" value="Aldolase class I"/>
    <property type="match status" value="1"/>
</dbReference>
<evidence type="ECO:0000256" key="2">
    <source>
        <dbReference type="ARBA" id="ARBA00009396"/>
    </source>
</evidence>
<dbReference type="SUPFAM" id="SSF51569">
    <property type="entry name" value="Aldolase"/>
    <property type="match status" value="1"/>
</dbReference>
<dbReference type="Pfam" id="PF22617">
    <property type="entry name" value="HCS_D2"/>
    <property type="match status" value="1"/>
</dbReference>
<dbReference type="AlphaFoldDB" id="A0A0E1X724"/>
<dbReference type="InterPro" id="IPR002034">
    <property type="entry name" value="AIPM/Hcit_synth_CS"/>
</dbReference>
<proteinExistence type="inferred from homology"/>